<keyword evidence="5" id="KW-1185">Reference proteome</keyword>
<organism evidence="4 5">
    <name type="scientific">Flavobacterium fructosi</name>
    <dbReference type="NCBI Taxonomy" id="3230416"/>
    <lineage>
        <taxon>Bacteria</taxon>
        <taxon>Pseudomonadati</taxon>
        <taxon>Bacteroidota</taxon>
        <taxon>Flavobacteriia</taxon>
        <taxon>Flavobacteriales</taxon>
        <taxon>Flavobacteriaceae</taxon>
        <taxon>Flavobacterium</taxon>
    </lineage>
</organism>
<dbReference type="InterPro" id="IPR006164">
    <property type="entry name" value="DNA_bd_Ku70/Ku80"/>
</dbReference>
<dbReference type="SUPFAM" id="SSF100939">
    <property type="entry name" value="SPOC domain-like"/>
    <property type="match status" value="1"/>
</dbReference>
<comment type="function">
    <text evidence="2">With LigD forms a non-homologous end joining (NHEJ) DNA repair enzyme, which repairs dsDNA breaks with reduced fidelity. Binds linear dsDNA with 5'- and 3'- overhangs but not closed circular dsDNA nor ssDNA. Recruits and stimulates the ligase activity of LigD.</text>
</comment>
<comment type="similarity">
    <text evidence="2">Belongs to the prokaryotic Ku family.</text>
</comment>
<dbReference type="Gene3D" id="2.40.290.10">
    <property type="match status" value="1"/>
</dbReference>
<evidence type="ECO:0000313" key="5">
    <source>
        <dbReference type="Proteomes" id="UP001600039"/>
    </source>
</evidence>
<reference evidence="4 5" key="1">
    <citation type="submission" date="2024-06" db="EMBL/GenBank/DDBJ databases">
        <title>Flavobacterium spp. isolated from glacier.</title>
        <authorList>
            <person name="Han D."/>
        </authorList>
    </citation>
    <scope>NUCLEOTIDE SEQUENCE [LARGE SCALE GENOMIC DNA]</scope>
    <source>
        <strain evidence="4 5">LB3P45</strain>
    </source>
</reference>
<evidence type="ECO:0000313" key="4">
    <source>
        <dbReference type="EMBL" id="MFE3849138.1"/>
    </source>
</evidence>
<gene>
    <name evidence="2" type="primary">ku</name>
    <name evidence="4" type="ORF">ACFX5D_14295</name>
</gene>
<evidence type="ECO:0000259" key="3">
    <source>
        <dbReference type="SMART" id="SM00559"/>
    </source>
</evidence>
<dbReference type="Pfam" id="PF02735">
    <property type="entry name" value="Ku"/>
    <property type="match status" value="1"/>
</dbReference>
<evidence type="ECO:0000256" key="2">
    <source>
        <dbReference type="HAMAP-Rule" id="MF_01875"/>
    </source>
</evidence>
<comment type="caution">
    <text evidence="4">The sequence shown here is derived from an EMBL/GenBank/DDBJ whole genome shotgun (WGS) entry which is preliminary data.</text>
</comment>
<dbReference type="SMART" id="SM00559">
    <property type="entry name" value="Ku78"/>
    <property type="match status" value="1"/>
</dbReference>
<dbReference type="InterPro" id="IPR016194">
    <property type="entry name" value="SPOC-like_C_dom_sf"/>
</dbReference>
<dbReference type="RefSeq" id="WP_379858887.1">
    <property type="nucleotide sequence ID" value="NZ_JBHZQA010000011.1"/>
</dbReference>
<keyword evidence="1 2" id="KW-0238">DNA-binding</keyword>
<dbReference type="PIRSF" id="PIRSF006493">
    <property type="entry name" value="Prok_Ku"/>
    <property type="match status" value="1"/>
</dbReference>
<evidence type="ECO:0000256" key="1">
    <source>
        <dbReference type="ARBA" id="ARBA00023125"/>
    </source>
</evidence>
<dbReference type="CDD" id="cd00789">
    <property type="entry name" value="KU_like"/>
    <property type="match status" value="1"/>
</dbReference>
<keyword evidence="2" id="KW-0227">DNA damage</keyword>
<keyword evidence="2" id="KW-0234">DNA repair</keyword>
<dbReference type="Proteomes" id="UP001600039">
    <property type="component" value="Unassembled WGS sequence"/>
</dbReference>
<comment type="subunit">
    <text evidence="2">Homodimer. Interacts with LigD.</text>
</comment>
<feature type="domain" description="Ku" evidence="3">
    <location>
        <begin position="56"/>
        <end position="183"/>
    </location>
</feature>
<accession>A0ABW6HQ25</accession>
<protein>
    <recommendedName>
        <fullName evidence="2">Non-homologous end joining protein Ku</fullName>
    </recommendedName>
</protein>
<dbReference type="EMBL" id="JBHZQA010000011">
    <property type="protein sequence ID" value="MFE3849138.1"/>
    <property type="molecule type" value="Genomic_DNA"/>
</dbReference>
<dbReference type="PANTHER" id="PTHR41251">
    <property type="entry name" value="NON-HOMOLOGOUS END JOINING PROTEIN KU"/>
    <property type="match status" value="1"/>
</dbReference>
<dbReference type="NCBIfam" id="TIGR02772">
    <property type="entry name" value="Ku_bact"/>
    <property type="match status" value="1"/>
</dbReference>
<proteinExistence type="inferred from homology"/>
<sequence>METRIKSIWTGSITFGLINIPIKLFSAVQESNLEMNMLDKYDYSNIKFKRINENTGKEVTYADIVKGYKLDDKYVVIEDSDFEAAEAEKTKTIEIMNFVDEKEIDTIYYEQPYYLEPDKGAIKAYALLRDALQVSGKVGVGTIVLRNRESLVILKSYKNVIVLNRIRFQEEIRNTTELKLPPSSAPNTKEMDMAIRLVEQLTEKFDIAKYKDNYTAKLLEIIRNKAKGKKQVAPKLKVVRKQNDDLMAMLKASLENEKTKSS</sequence>
<keyword evidence="2" id="KW-0233">DNA recombination</keyword>
<dbReference type="HAMAP" id="MF_01875">
    <property type="entry name" value="Prokaryotic_Ku"/>
    <property type="match status" value="1"/>
</dbReference>
<dbReference type="InterPro" id="IPR009187">
    <property type="entry name" value="Prok_Ku"/>
</dbReference>
<dbReference type="PANTHER" id="PTHR41251:SF1">
    <property type="entry name" value="NON-HOMOLOGOUS END JOINING PROTEIN KU"/>
    <property type="match status" value="1"/>
</dbReference>
<name>A0ABW6HQ25_9FLAO</name>